<dbReference type="Gene3D" id="1.10.260.40">
    <property type="entry name" value="lambda repressor-like DNA-binding domains"/>
    <property type="match status" value="1"/>
</dbReference>
<dbReference type="CDD" id="cd00093">
    <property type="entry name" value="HTH_XRE"/>
    <property type="match status" value="1"/>
</dbReference>
<evidence type="ECO:0000313" key="3">
    <source>
        <dbReference type="Proteomes" id="UP000236197"/>
    </source>
</evidence>
<dbReference type="Pfam" id="PF13560">
    <property type="entry name" value="HTH_31"/>
    <property type="match status" value="1"/>
</dbReference>
<comment type="caution">
    <text evidence="2">The sequence shown here is derived from an EMBL/GenBank/DDBJ whole genome shotgun (WGS) entry which is preliminary data.</text>
</comment>
<dbReference type="OrthoDB" id="3175746at2"/>
<dbReference type="InterPro" id="IPR001387">
    <property type="entry name" value="Cro/C1-type_HTH"/>
</dbReference>
<dbReference type="RefSeq" id="WP_103264959.1">
    <property type="nucleotide sequence ID" value="NZ_CABMLE010000006.1"/>
</dbReference>
<dbReference type="SUPFAM" id="SSF47413">
    <property type="entry name" value="lambda repressor-like DNA-binding domains"/>
    <property type="match status" value="1"/>
</dbReference>
<name>A0A2K2UBL6_9ACTN</name>
<proteinExistence type="predicted"/>
<accession>A0A2K2UBL6</accession>
<dbReference type="AlphaFoldDB" id="A0A2K2UBL6"/>
<feature type="domain" description="HTH cro/C1-type" evidence="1">
    <location>
        <begin position="5"/>
        <end position="40"/>
    </location>
</feature>
<dbReference type="InterPro" id="IPR010982">
    <property type="entry name" value="Lambda_DNA-bd_dom_sf"/>
</dbReference>
<reference evidence="3" key="1">
    <citation type="submission" date="2018-01" db="EMBL/GenBank/DDBJ databases">
        <title>Rubneribacter badeniensis gen. nov., sp. nov., and Colonibacter rubneri, gen. nov., sp. nov., WGS of new members of the Eggerthellaceae.</title>
        <authorList>
            <person name="Danylec N."/>
            <person name="Stoll D.A."/>
            <person name="Doetsch A."/>
            <person name="Kulling S.E."/>
            <person name="Huch M."/>
        </authorList>
    </citation>
    <scope>NUCLEOTIDE SEQUENCE [LARGE SCALE GENOMIC DNA]</scope>
    <source>
        <strain evidence="3">ResAG-96</strain>
    </source>
</reference>
<evidence type="ECO:0000313" key="2">
    <source>
        <dbReference type="EMBL" id="PNV67674.1"/>
    </source>
</evidence>
<evidence type="ECO:0000259" key="1">
    <source>
        <dbReference type="PROSITE" id="PS50943"/>
    </source>
</evidence>
<sequence>MTLRLTIERQAKGLSQTKLAQRADISPTILSRIVTGNTQIWPGWKERLARALDWEGDQDALFEEVDDEK</sequence>
<dbReference type="Proteomes" id="UP000236197">
    <property type="component" value="Unassembled WGS sequence"/>
</dbReference>
<protein>
    <submittedName>
        <fullName evidence="2">XRE family transcriptional regulator</fullName>
    </submittedName>
</protein>
<dbReference type="PROSITE" id="PS50943">
    <property type="entry name" value="HTH_CROC1"/>
    <property type="match status" value="1"/>
</dbReference>
<gene>
    <name evidence="2" type="ORF">C2L71_06395</name>
</gene>
<keyword evidence="3" id="KW-1185">Reference proteome</keyword>
<dbReference type="GO" id="GO:0003677">
    <property type="term" value="F:DNA binding"/>
    <property type="evidence" value="ECO:0007669"/>
    <property type="project" value="InterPro"/>
</dbReference>
<dbReference type="SMART" id="SM00530">
    <property type="entry name" value="HTH_XRE"/>
    <property type="match status" value="1"/>
</dbReference>
<dbReference type="EMBL" id="PPEK01000006">
    <property type="protein sequence ID" value="PNV67674.1"/>
    <property type="molecule type" value="Genomic_DNA"/>
</dbReference>
<organism evidence="2 3">
    <name type="scientific">Enteroscipio rubneri</name>
    <dbReference type="NCBI Taxonomy" id="2070686"/>
    <lineage>
        <taxon>Bacteria</taxon>
        <taxon>Bacillati</taxon>
        <taxon>Actinomycetota</taxon>
        <taxon>Coriobacteriia</taxon>
        <taxon>Eggerthellales</taxon>
        <taxon>Eggerthellaceae</taxon>
        <taxon>Enteroscipio</taxon>
    </lineage>
</organism>